<dbReference type="EMBL" id="LR796177">
    <property type="protein sequence ID" value="CAB4124095.1"/>
    <property type="molecule type" value="Genomic_DNA"/>
</dbReference>
<evidence type="ECO:0000313" key="1">
    <source>
        <dbReference type="EMBL" id="CAB4124095.1"/>
    </source>
</evidence>
<name>A0A6J5KSG0_9CAUD</name>
<accession>A0A6J5KSG0</accession>
<gene>
    <name evidence="2" type="ORF">UFOVP34_4</name>
    <name evidence="1" type="ORF">UFOVP51_16</name>
</gene>
<dbReference type="EMBL" id="LR797816">
    <property type="protein sequence ID" value="CAB4240730.1"/>
    <property type="molecule type" value="Genomic_DNA"/>
</dbReference>
<reference evidence="1" key="1">
    <citation type="submission" date="2020-04" db="EMBL/GenBank/DDBJ databases">
        <authorList>
            <person name="Chiriac C."/>
            <person name="Salcher M."/>
            <person name="Ghai R."/>
            <person name="Kavagutti S V."/>
        </authorList>
    </citation>
    <scope>NUCLEOTIDE SEQUENCE</scope>
</reference>
<evidence type="ECO:0000313" key="2">
    <source>
        <dbReference type="EMBL" id="CAB4240730.1"/>
    </source>
</evidence>
<protein>
    <submittedName>
        <fullName evidence="1">Uncharacterized protein</fullName>
    </submittedName>
</protein>
<organism evidence="1">
    <name type="scientific">uncultured Caudovirales phage</name>
    <dbReference type="NCBI Taxonomy" id="2100421"/>
    <lineage>
        <taxon>Viruses</taxon>
        <taxon>Duplodnaviria</taxon>
        <taxon>Heunggongvirae</taxon>
        <taxon>Uroviricota</taxon>
        <taxon>Caudoviricetes</taxon>
        <taxon>Peduoviridae</taxon>
        <taxon>Maltschvirus</taxon>
        <taxon>Maltschvirus maltsch</taxon>
    </lineage>
</organism>
<proteinExistence type="predicted"/>
<sequence>MLNKMKSEELKEHIMYLQLIANDNLRAIRLLHCKSKSTDSKYRYAGTPPKKWLEDYKDFFSLKNTVMISIQSLMNNDERLLTEIDKLTSLLPDKDAAMEDVFTKPLKDSHARLAKVIRNE</sequence>